<dbReference type="Gene3D" id="1.10.8.640">
    <property type="entry name" value="Cytochrome C biogenesis protein"/>
    <property type="match status" value="1"/>
</dbReference>
<dbReference type="CDD" id="cd16378">
    <property type="entry name" value="CcmH_N"/>
    <property type="match status" value="1"/>
</dbReference>
<evidence type="ECO:0000256" key="5">
    <source>
        <dbReference type="ARBA" id="ARBA00023004"/>
    </source>
</evidence>
<dbReference type="InterPro" id="IPR051263">
    <property type="entry name" value="C-type_cytochrome_biogenesis"/>
</dbReference>
<protein>
    <recommendedName>
        <fullName evidence="6">Cytochrome c-type biogenesis protein</fullName>
    </recommendedName>
</protein>
<evidence type="ECO:0000256" key="3">
    <source>
        <dbReference type="ARBA" id="ARBA00022723"/>
    </source>
</evidence>
<dbReference type="PANTHER" id="PTHR47870">
    <property type="entry name" value="CYTOCHROME C-TYPE BIOGENESIS PROTEIN CCMH"/>
    <property type="match status" value="1"/>
</dbReference>
<evidence type="ECO:0000313" key="8">
    <source>
        <dbReference type="EMBL" id="AXF76596.1"/>
    </source>
</evidence>
<keyword evidence="6" id="KW-0812">Transmembrane</keyword>
<comment type="function">
    <text evidence="6">Possible subunit of a heme lyase.</text>
</comment>
<sequence length="129" mass="14470">MKICIILLMSLLLAATKVLSETTYSSTFSAIAEQQYPYFTETLRCPECQYKSIADSGSFIAADMRLITFQSQMIRKKSDEINAQMVDSHCPDVVDRSSNLLLWAGPALFAFLGAALILLRARIRRLGQR</sequence>
<gene>
    <name evidence="8" type="ORF">AV903_11985</name>
</gene>
<accession>A0A345CT29</accession>
<keyword evidence="2 6" id="KW-0349">Heme</keyword>
<dbReference type="Pfam" id="PF03918">
    <property type="entry name" value="CcmH"/>
    <property type="match status" value="1"/>
</dbReference>
<keyword evidence="3 6" id="KW-0479">Metal-binding</keyword>
<evidence type="ECO:0000259" key="7">
    <source>
        <dbReference type="Pfam" id="PF03918"/>
    </source>
</evidence>
<reference evidence="8 9" key="1">
    <citation type="submission" date="2016-01" db="EMBL/GenBank/DDBJ databases">
        <authorList>
            <person name="Oliw E.H."/>
        </authorList>
    </citation>
    <scope>NUCLEOTIDE SEQUENCE [LARGE SCALE GENOMIC DNA]</scope>
    <source>
        <strain evidence="8 9">MDcuke</strain>
    </source>
</reference>
<evidence type="ECO:0000313" key="9">
    <source>
        <dbReference type="Proteomes" id="UP000264980"/>
    </source>
</evidence>
<keyword evidence="6" id="KW-1133">Transmembrane helix</keyword>
<dbReference type="GO" id="GO:0005886">
    <property type="term" value="C:plasma membrane"/>
    <property type="evidence" value="ECO:0007669"/>
    <property type="project" value="TreeGrafter"/>
</dbReference>
<dbReference type="PANTHER" id="PTHR47870:SF4">
    <property type="entry name" value="CYTOCHROME C-TYPE BIOGENESIS PROTEIN CYCH"/>
    <property type="match status" value="1"/>
</dbReference>
<dbReference type="InterPro" id="IPR005616">
    <property type="entry name" value="CcmH/CycL/Ccl2/NrfF_N"/>
</dbReference>
<dbReference type="RefSeq" id="WP_016190054.1">
    <property type="nucleotide sequence ID" value="NZ_CP089932.1"/>
</dbReference>
<feature type="signal peptide" evidence="6">
    <location>
        <begin position="1"/>
        <end position="20"/>
    </location>
</feature>
<evidence type="ECO:0000256" key="2">
    <source>
        <dbReference type="ARBA" id="ARBA00022617"/>
    </source>
</evidence>
<dbReference type="EMBL" id="CP013970">
    <property type="protein sequence ID" value="AXF76596.1"/>
    <property type="molecule type" value="Genomic_DNA"/>
</dbReference>
<comment type="similarity">
    <text evidence="1 6">Belongs to the CcmH/CycL/Ccl2/NrfF family.</text>
</comment>
<feature type="domain" description="CcmH/CycL/Ccl2/NrfF N-terminal" evidence="7">
    <location>
        <begin position="10"/>
        <end position="125"/>
    </location>
</feature>
<keyword evidence="6" id="KW-0472">Membrane</keyword>
<keyword evidence="5 6" id="KW-0408">Iron</keyword>
<name>A0A345CT29_9GAMM</name>
<evidence type="ECO:0000256" key="1">
    <source>
        <dbReference type="ARBA" id="ARBA00010342"/>
    </source>
</evidence>
<dbReference type="AlphaFoldDB" id="A0A345CT29"/>
<dbReference type="GO" id="GO:0046872">
    <property type="term" value="F:metal ion binding"/>
    <property type="evidence" value="ECO:0007669"/>
    <property type="project" value="UniProtKB-KW"/>
</dbReference>
<evidence type="ECO:0000256" key="4">
    <source>
        <dbReference type="ARBA" id="ARBA00022729"/>
    </source>
</evidence>
<feature type="transmembrane region" description="Helical" evidence="6">
    <location>
        <begin position="100"/>
        <end position="119"/>
    </location>
</feature>
<dbReference type="Proteomes" id="UP000264980">
    <property type="component" value="Chromosome"/>
</dbReference>
<organism evidence="8 9">
    <name type="scientific">Erwinia tracheiphila</name>
    <dbReference type="NCBI Taxonomy" id="65700"/>
    <lineage>
        <taxon>Bacteria</taxon>
        <taxon>Pseudomonadati</taxon>
        <taxon>Pseudomonadota</taxon>
        <taxon>Gammaproteobacteria</taxon>
        <taxon>Enterobacterales</taxon>
        <taxon>Erwiniaceae</taxon>
        <taxon>Erwinia</taxon>
    </lineage>
</organism>
<dbReference type="InterPro" id="IPR038297">
    <property type="entry name" value="CcmH/CycL/NrfF/Ccl2_sf"/>
</dbReference>
<feature type="chain" id="PRO_5016481850" description="Cytochrome c-type biogenesis protein" evidence="6">
    <location>
        <begin position="21"/>
        <end position="129"/>
    </location>
</feature>
<evidence type="ECO:0000256" key="6">
    <source>
        <dbReference type="RuleBase" id="RU364112"/>
    </source>
</evidence>
<proteinExistence type="inferred from homology"/>
<keyword evidence="4 6" id="KW-0732">Signal</keyword>